<keyword evidence="1" id="KW-0472">Membrane</keyword>
<dbReference type="AlphaFoldDB" id="A0AA85JDI0"/>
<feature type="transmembrane region" description="Helical" evidence="1">
    <location>
        <begin position="116"/>
        <end position="136"/>
    </location>
</feature>
<evidence type="ECO:0000256" key="1">
    <source>
        <dbReference type="SAM" id="Phobius"/>
    </source>
</evidence>
<keyword evidence="1" id="KW-0812">Transmembrane</keyword>
<feature type="transmembrane region" description="Helical" evidence="1">
    <location>
        <begin position="33"/>
        <end position="53"/>
    </location>
</feature>
<keyword evidence="2" id="KW-1185">Reference proteome</keyword>
<feature type="transmembrane region" description="Helical" evidence="1">
    <location>
        <begin position="59"/>
        <end position="78"/>
    </location>
</feature>
<keyword evidence="1" id="KW-1133">Transmembrane helix</keyword>
<evidence type="ECO:0000313" key="2">
    <source>
        <dbReference type="Proteomes" id="UP000050795"/>
    </source>
</evidence>
<feature type="transmembrane region" description="Helical" evidence="1">
    <location>
        <begin position="166"/>
        <end position="185"/>
    </location>
</feature>
<reference evidence="3" key="2">
    <citation type="submission" date="2023-11" db="UniProtKB">
        <authorList>
            <consortium name="WormBaseParasite"/>
        </authorList>
    </citation>
    <scope>IDENTIFICATION</scope>
</reference>
<reference evidence="2" key="1">
    <citation type="submission" date="2022-06" db="EMBL/GenBank/DDBJ databases">
        <authorList>
            <person name="Berger JAMES D."/>
            <person name="Berger JAMES D."/>
        </authorList>
    </citation>
    <scope>NUCLEOTIDE SEQUENCE [LARGE SCALE GENOMIC DNA]</scope>
</reference>
<proteinExistence type="predicted"/>
<accession>A0AA85JDI0</accession>
<protein>
    <submittedName>
        <fullName evidence="3">Uncharacterized protein</fullName>
    </submittedName>
</protein>
<feature type="transmembrane region" description="Helical" evidence="1">
    <location>
        <begin position="90"/>
        <end position="110"/>
    </location>
</feature>
<feature type="transmembrane region" description="Helical" evidence="1">
    <location>
        <begin position="6"/>
        <end position="26"/>
    </location>
</feature>
<evidence type="ECO:0000313" key="3">
    <source>
        <dbReference type="WBParaSite" id="TREG1_144070.4"/>
    </source>
</evidence>
<sequence>MSTGVSIALLIILLCGICLYAALLLVEKLRTMFLVNYLILVLVVVLLFVGVGYLYNGVVYLVISIAVTLAISAIIIFASWNLNNLTTKGFNVFASVAAVFAFVGFVLLIIKATSERILFAILAGVFLCCAASLVSLTPFIQSKILFCVVCGLRKRFRKTRSMFEKLLDLLNIYVAVISMFAAISICFA</sequence>
<dbReference type="Proteomes" id="UP000050795">
    <property type="component" value="Unassembled WGS sequence"/>
</dbReference>
<dbReference type="WBParaSite" id="TREG1_144070.4">
    <property type="protein sequence ID" value="TREG1_144070.4"/>
    <property type="gene ID" value="TREG1_144070"/>
</dbReference>
<name>A0AA85JDI0_TRIRE</name>
<organism evidence="2 3">
    <name type="scientific">Trichobilharzia regenti</name>
    <name type="common">Nasal bird schistosome</name>
    <dbReference type="NCBI Taxonomy" id="157069"/>
    <lineage>
        <taxon>Eukaryota</taxon>
        <taxon>Metazoa</taxon>
        <taxon>Spiralia</taxon>
        <taxon>Lophotrochozoa</taxon>
        <taxon>Platyhelminthes</taxon>
        <taxon>Trematoda</taxon>
        <taxon>Digenea</taxon>
        <taxon>Strigeidida</taxon>
        <taxon>Schistosomatoidea</taxon>
        <taxon>Schistosomatidae</taxon>
        <taxon>Trichobilharzia</taxon>
    </lineage>
</organism>